<name>A0A067MY85_BOTB1</name>
<dbReference type="HOGENOM" id="CLU_1320682_0_0_1"/>
<dbReference type="EMBL" id="KL198027">
    <property type="protein sequence ID" value="KDQ16501.1"/>
    <property type="molecule type" value="Genomic_DNA"/>
</dbReference>
<evidence type="ECO:0000313" key="2">
    <source>
        <dbReference type="Proteomes" id="UP000027195"/>
    </source>
</evidence>
<evidence type="ECO:0000313" key="1">
    <source>
        <dbReference type="EMBL" id="KDQ16501.1"/>
    </source>
</evidence>
<keyword evidence="2" id="KW-1185">Reference proteome</keyword>
<accession>A0A067MY85</accession>
<proteinExistence type="predicted"/>
<reference evidence="2" key="1">
    <citation type="journal article" date="2014" name="Proc. Natl. Acad. Sci. U.S.A.">
        <title>Extensive sampling of basidiomycete genomes demonstrates inadequacy of the white-rot/brown-rot paradigm for wood decay fungi.</title>
        <authorList>
            <person name="Riley R."/>
            <person name="Salamov A.A."/>
            <person name="Brown D.W."/>
            <person name="Nagy L.G."/>
            <person name="Floudas D."/>
            <person name="Held B.W."/>
            <person name="Levasseur A."/>
            <person name="Lombard V."/>
            <person name="Morin E."/>
            <person name="Otillar R."/>
            <person name="Lindquist E.A."/>
            <person name="Sun H."/>
            <person name="LaButti K.M."/>
            <person name="Schmutz J."/>
            <person name="Jabbour D."/>
            <person name="Luo H."/>
            <person name="Baker S.E."/>
            <person name="Pisabarro A.G."/>
            <person name="Walton J.D."/>
            <person name="Blanchette R.A."/>
            <person name="Henrissat B."/>
            <person name="Martin F."/>
            <person name="Cullen D."/>
            <person name="Hibbett D.S."/>
            <person name="Grigoriev I.V."/>
        </authorList>
    </citation>
    <scope>NUCLEOTIDE SEQUENCE [LARGE SCALE GENOMIC DNA]</scope>
    <source>
        <strain evidence="2">FD-172 SS1</strain>
    </source>
</reference>
<organism evidence="1 2">
    <name type="scientific">Botryobasidium botryosum (strain FD-172 SS1)</name>
    <dbReference type="NCBI Taxonomy" id="930990"/>
    <lineage>
        <taxon>Eukaryota</taxon>
        <taxon>Fungi</taxon>
        <taxon>Dikarya</taxon>
        <taxon>Basidiomycota</taxon>
        <taxon>Agaricomycotina</taxon>
        <taxon>Agaricomycetes</taxon>
        <taxon>Cantharellales</taxon>
        <taxon>Botryobasidiaceae</taxon>
        <taxon>Botryobasidium</taxon>
    </lineage>
</organism>
<sequence length="208" mass="23068">MLVHLPSYKSCGERRTLFPCHLFLPLSIKINSLVAIQSICTSKLAHISLHLAPYASVSPYHYRVQGAPRPQLRSRYTPMSQERKCQLTLCRRGVQVDLDSPDFLAHVAQRRWGEDTRAPAQYTCGSARGKITGSAGGACSLRLNHILQLTPNTSSYRTLSRVRSEQPPPSAKIVGEKVHDCSPATRYPFRIAASPSFHPLTQVAVSFT</sequence>
<protein>
    <submittedName>
        <fullName evidence="1">Uncharacterized protein</fullName>
    </submittedName>
</protein>
<dbReference type="InParanoid" id="A0A067MY85"/>
<dbReference type="Proteomes" id="UP000027195">
    <property type="component" value="Unassembled WGS sequence"/>
</dbReference>
<dbReference type="AlphaFoldDB" id="A0A067MY85"/>
<gene>
    <name evidence="1" type="ORF">BOTBODRAFT_251129</name>
</gene>